<dbReference type="InterPro" id="IPR008920">
    <property type="entry name" value="TF_FadR/GntR_C"/>
</dbReference>
<sequence>MYDDLALEHSSTVDRAADEIRRALFAGRLTPGTPLREVGLSAAMGVGRSTVREALALLVAEGLAVRVPNRGVAVKQLTADDVHDVSRARAALESAGVRRWDEASESERQRVRDALTRYAAVASESGDPAALTHAHLRVHQALVGLSGSERLSSTADVLSSEIRLGLAHLDRIRANVAEQVAEHRALVARLEAGDVEGTLRQLDDHLSAAERSLLDATGHATITS</sequence>
<dbReference type="SMART" id="SM00345">
    <property type="entry name" value="HTH_GNTR"/>
    <property type="match status" value="1"/>
</dbReference>
<dbReference type="InterPro" id="IPR000524">
    <property type="entry name" value="Tscrpt_reg_HTH_GntR"/>
</dbReference>
<dbReference type="GO" id="GO:0003677">
    <property type="term" value="F:DNA binding"/>
    <property type="evidence" value="ECO:0007669"/>
    <property type="project" value="UniProtKB-KW"/>
</dbReference>
<dbReference type="PANTHER" id="PTHR43537">
    <property type="entry name" value="TRANSCRIPTIONAL REGULATOR, GNTR FAMILY"/>
    <property type="match status" value="1"/>
</dbReference>
<dbReference type="PANTHER" id="PTHR43537:SF5">
    <property type="entry name" value="UXU OPERON TRANSCRIPTIONAL REGULATOR"/>
    <property type="match status" value="1"/>
</dbReference>
<proteinExistence type="predicted"/>
<evidence type="ECO:0000256" key="1">
    <source>
        <dbReference type="ARBA" id="ARBA00023015"/>
    </source>
</evidence>
<dbReference type="SUPFAM" id="SSF48008">
    <property type="entry name" value="GntR ligand-binding domain-like"/>
    <property type="match status" value="1"/>
</dbReference>
<evidence type="ECO:0000259" key="4">
    <source>
        <dbReference type="PROSITE" id="PS50949"/>
    </source>
</evidence>
<feature type="domain" description="HTH gntR-type" evidence="4">
    <location>
        <begin position="10"/>
        <end position="77"/>
    </location>
</feature>
<accession>A0A6J4N5B8</accession>
<dbReference type="PROSITE" id="PS50949">
    <property type="entry name" value="HTH_GNTR"/>
    <property type="match status" value="1"/>
</dbReference>
<dbReference type="Gene3D" id="1.20.120.530">
    <property type="entry name" value="GntR ligand-binding domain-like"/>
    <property type="match status" value="1"/>
</dbReference>
<dbReference type="AlphaFoldDB" id="A0A6J4N5B8"/>
<dbReference type="SUPFAM" id="SSF46785">
    <property type="entry name" value="Winged helix' DNA-binding domain"/>
    <property type="match status" value="1"/>
</dbReference>
<gene>
    <name evidence="5" type="ORF">AVDCRST_MAG21-1625</name>
</gene>
<dbReference type="InterPro" id="IPR011711">
    <property type="entry name" value="GntR_C"/>
</dbReference>
<organism evidence="5">
    <name type="scientific">uncultured Nocardioidaceae bacterium</name>
    <dbReference type="NCBI Taxonomy" id="253824"/>
    <lineage>
        <taxon>Bacteria</taxon>
        <taxon>Bacillati</taxon>
        <taxon>Actinomycetota</taxon>
        <taxon>Actinomycetes</taxon>
        <taxon>Propionibacteriales</taxon>
        <taxon>Nocardioidaceae</taxon>
        <taxon>environmental samples</taxon>
    </lineage>
</organism>
<protein>
    <recommendedName>
        <fullName evidence="4">HTH gntR-type domain-containing protein</fullName>
    </recommendedName>
</protein>
<dbReference type="EMBL" id="CADCUL010000137">
    <property type="protein sequence ID" value="CAA9378541.1"/>
    <property type="molecule type" value="Genomic_DNA"/>
</dbReference>
<dbReference type="SMART" id="SM00895">
    <property type="entry name" value="FCD"/>
    <property type="match status" value="1"/>
</dbReference>
<keyword evidence="2" id="KW-0238">DNA-binding</keyword>
<reference evidence="5" key="1">
    <citation type="submission" date="2020-02" db="EMBL/GenBank/DDBJ databases">
        <authorList>
            <person name="Meier V. D."/>
        </authorList>
    </citation>
    <scope>NUCLEOTIDE SEQUENCE</scope>
    <source>
        <strain evidence="5">AVDCRST_MAG21</strain>
    </source>
</reference>
<dbReference type="Pfam" id="PF07729">
    <property type="entry name" value="FCD"/>
    <property type="match status" value="1"/>
</dbReference>
<dbReference type="Pfam" id="PF00392">
    <property type="entry name" value="GntR"/>
    <property type="match status" value="1"/>
</dbReference>
<evidence type="ECO:0000256" key="2">
    <source>
        <dbReference type="ARBA" id="ARBA00023125"/>
    </source>
</evidence>
<evidence type="ECO:0000256" key="3">
    <source>
        <dbReference type="ARBA" id="ARBA00023163"/>
    </source>
</evidence>
<keyword evidence="3" id="KW-0804">Transcription</keyword>
<dbReference type="InterPro" id="IPR036388">
    <property type="entry name" value="WH-like_DNA-bd_sf"/>
</dbReference>
<dbReference type="InterPro" id="IPR036390">
    <property type="entry name" value="WH_DNA-bd_sf"/>
</dbReference>
<evidence type="ECO:0000313" key="5">
    <source>
        <dbReference type="EMBL" id="CAA9378541.1"/>
    </source>
</evidence>
<dbReference type="GO" id="GO:0003700">
    <property type="term" value="F:DNA-binding transcription factor activity"/>
    <property type="evidence" value="ECO:0007669"/>
    <property type="project" value="InterPro"/>
</dbReference>
<keyword evidence="1" id="KW-0805">Transcription regulation</keyword>
<name>A0A6J4N5B8_9ACTN</name>
<dbReference type="CDD" id="cd07377">
    <property type="entry name" value="WHTH_GntR"/>
    <property type="match status" value="1"/>
</dbReference>
<dbReference type="Gene3D" id="1.10.10.10">
    <property type="entry name" value="Winged helix-like DNA-binding domain superfamily/Winged helix DNA-binding domain"/>
    <property type="match status" value="1"/>
</dbReference>